<evidence type="ECO:0000256" key="3">
    <source>
        <dbReference type="ARBA" id="ARBA00022729"/>
    </source>
</evidence>
<dbReference type="GO" id="GO:0003755">
    <property type="term" value="F:peptidyl-prolyl cis-trans isomerase activity"/>
    <property type="evidence" value="ECO:0007669"/>
    <property type="project" value="UniProtKB-KW"/>
</dbReference>
<keyword evidence="6" id="KW-0812">Transmembrane</keyword>
<dbReference type="PANTHER" id="PTHR47245:SF1">
    <property type="entry name" value="FOLDASE PROTEIN PRSA"/>
    <property type="match status" value="1"/>
</dbReference>
<reference evidence="8" key="1">
    <citation type="submission" date="2020-10" db="EMBL/GenBank/DDBJ databases">
        <authorList>
            <person name="Gilroy R."/>
        </authorList>
    </citation>
    <scope>NUCLEOTIDE SEQUENCE</scope>
    <source>
        <strain evidence="8">10532</strain>
    </source>
</reference>
<feature type="domain" description="PpiC" evidence="7">
    <location>
        <begin position="236"/>
        <end position="316"/>
    </location>
</feature>
<sequence length="490" mass="55034">MPIKNNNHGISLKKVLAYIGILIVLVLTTISFIFLPAIGPKTGDTYSSVIFGKWGKNTVRFTDDSFFAAYIKTSMDQLERSGMGNIDETQRRELWEGAYYQSILRLAAKDYLTEAGYFIPDSIINKMIVDSPVYKNPETQTFSKEAYNAASESFKKLVRDDITDSTLYQEYIFDMLNIPVTKSQYQLFGEMAKTKKNFIIGQYSMTTVPDEIYENYGNENSEKFSKYDISIISTDSSSAAENLKTRIAGNELTFEDAAMEFSTKTYSSDNGQVSNNFRYQIERFMSEEDLEKIDALSPGEISGVIKLGNLYGFVKVNGLKKAYDSSDNTMFEAVKNYVNSYEKSLVEDYFIAEAENLVAGIGSSQAFRNACNREGLNPVETGFIPLNYGNTTVIGSVTEPEGLSGIMYNEVFLKEAFALNDNEIGNPFVFRDKVLVISCAETIQDGDDETVNKNYREGITAASDSTLAYGILLNEKHENLFSQAYQKFFN</sequence>
<dbReference type="InterPro" id="IPR000297">
    <property type="entry name" value="PPIase_PpiC"/>
</dbReference>
<comment type="caution">
    <text evidence="8">The sequence shown here is derived from an EMBL/GenBank/DDBJ whole genome shotgun (WGS) entry which is preliminary data.</text>
</comment>
<protein>
    <recommendedName>
        <fullName evidence="2">peptidylprolyl isomerase</fullName>
        <ecNumber evidence="2">5.2.1.8</ecNumber>
    </recommendedName>
</protein>
<dbReference type="InterPro" id="IPR050245">
    <property type="entry name" value="PrsA_foldase"/>
</dbReference>
<organism evidence="8 9">
    <name type="scientific">Candidatus Gallitreponema excrementavium</name>
    <dbReference type="NCBI Taxonomy" id="2840840"/>
    <lineage>
        <taxon>Bacteria</taxon>
        <taxon>Pseudomonadati</taxon>
        <taxon>Spirochaetota</taxon>
        <taxon>Spirochaetia</taxon>
        <taxon>Spirochaetales</taxon>
        <taxon>Candidatus Gallitreponema</taxon>
    </lineage>
</organism>
<keyword evidence="5 8" id="KW-0413">Isomerase</keyword>
<dbReference type="EMBL" id="JADIMM010000080">
    <property type="protein sequence ID" value="MBO8457898.1"/>
    <property type="molecule type" value="Genomic_DNA"/>
</dbReference>
<evidence type="ECO:0000256" key="4">
    <source>
        <dbReference type="ARBA" id="ARBA00023110"/>
    </source>
</evidence>
<evidence type="ECO:0000259" key="7">
    <source>
        <dbReference type="Pfam" id="PF00639"/>
    </source>
</evidence>
<evidence type="ECO:0000313" key="9">
    <source>
        <dbReference type="Proteomes" id="UP000823638"/>
    </source>
</evidence>
<keyword evidence="6" id="KW-0472">Membrane</keyword>
<dbReference type="Pfam" id="PF00639">
    <property type="entry name" value="Rotamase"/>
    <property type="match status" value="1"/>
</dbReference>
<dbReference type="PANTHER" id="PTHR47245">
    <property type="entry name" value="PEPTIDYLPROLYL ISOMERASE"/>
    <property type="match status" value="1"/>
</dbReference>
<dbReference type="AlphaFoldDB" id="A0A9D9HQB1"/>
<keyword evidence="3" id="KW-0732">Signal</keyword>
<dbReference type="SUPFAM" id="SSF54534">
    <property type="entry name" value="FKBP-like"/>
    <property type="match status" value="1"/>
</dbReference>
<name>A0A9D9HQB1_9SPIR</name>
<keyword evidence="4" id="KW-0697">Rotamase</keyword>
<reference evidence="8" key="2">
    <citation type="journal article" date="2021" name="PeerJ">
        <title>Extensive microbial diversity within the chicken gut microbiome revealed by metagenomics and culture.</title>
        <authorList>
            <person name="Gilroy R."/>
            <person name="Ravi A."/>
            <person name="Getino M."/>
            <person name="Pursley I."/>
            <person name="Horton D.L."/>
            <person name="Alikhan N.F."/>
            <person name="Baker D."/>
            <person name="Gharbi K."/>
            <person name="Hall N."/>
            <person name="Watson M."/>
            <person name="Adriaenssens E.M."/>
            <person name="Foster-Nyarko E."/>
            <person name="Jarju S."/>
            <person name="Secka A."/>
            <person name="Antonio M."/>
            <person name="Oren A."/>
            <person name="Chaudhuri R.R."/>
            <person name="La Ragione R."/>
            <person name="Hildebrand F."/>
            <person name="Pallen M.J."/>
        </authorList>
    </citation>
    <scope>NUCLEOTIDE SEQUENCE</scope>
    <source>
        <strain evidence="8">10532</strain>
    </source>
</reference>
<feature type="transmembrane region" description="Helical" evidence="6">
    <location>
        <begin position="15"/>
        <end position="38"/>
    </location>
</feature>
<evidence type="ECO:0000313" key="8">
    <source>
        <dbReference type="EMBL" id="MBO8457898.1"/>
    </source>
</evidence>
<evidence type="ECO:0000256" key="1">
    <source>
        <dbReference type="ARBA" id="ARBA00000971"/>
    </source>
</evidence>
<evidence type="ECO:0000256" key="5">
    <source>
        <dbReference type="ARBA" id="ARBA00023235"/>
    </source>
</evidence>
<evidence type="ECO:0000256" key="6">
    <source>
        <dbReference type="SAM" id="Phobius"/>
    </source>
</evidence>
<dbReference type="EC" id="5.2.1.8" evidence="2"/>
<keyword evidence="6" id="KW-1133">Transmembrane helix</keyword>
<comment type="catalytic activity">
    <reaction evidence="1">
        <text>[protein]-peptidylproline (omega=180) = [protein]-peptidylproline (omega=0)</text>
        <dbReference type="Rhea" id="RHEA:16237"/>
        <dbReference type="Rhea" id="RHEA-COMP:10747"/>
        <dbReference type="Rhea" id="RHEA-COMP:10748"/>
        <dbReference type="ChEBI" id="CHEBI:83833"/>
        <dbReference type="ChEBI" id="CHEBI:83834"/>
        <dbReference type="EC" id="5.2.1.8"/>
    </reaction>
</comment>
<dbReference type="Proteomes" id="UP000823638">
    <property type="component" value="Unassembled WGS sequence"/>
</dbReference>
<dbReference type="Gene3D" id="3.10.50.40">
    <property type="match status" value="1"/>
</dbReference>
<accession>A0A9D9HQB1</accession>
<dbReference type="InterPro" id="IPR046357">
    <property type="entry name" value="PPIase_dom_sf"/>
</dbReference>
<gene>
    <name evidence="8" type="ORF">IAA81_06680</name>
</gene>
<evidence type="ECO:0000256" key="2">
    <source>
        <dbReference type="ARBA" id="ARBA00013194"/>
    </source>
</evidence>
<proteinExistence type="predicted"/>